<keyword evidence="6" id="KW-1185">Reference proteome</keyword>
<dbReference type="Gene3D" id="1.10.10.60">
    <property type="entry name" value="Homeodomain-like"/>
    <property type="match status" value="1"/>
</dbReference>
<dbReference type="KEGG" id="copr:Cop2CBH44_05520"/>
<dbReference type="InterPro" id="IPR009057">
    <property type="entry name" value="Homeodomain-like_sf"/>
</dbReference>
<dbReference type="Pfam" id="PF12833">
    <property type="entry name" value="HTH_18"/>
    <property type="match status" value="1"/>
</dbReference>
<dbReference type="InterPro" id="IPR018060">
    <property type="entry name" value="HTH_AraC"/>
</dbReference>
<protein>
    <submittedName>
        <fullName evidence="5">AraC family transcriptional regulator</fullName>
    </submittedName>
</protein>
<dbReference type="AlphaFoldDB" id="A0A7G1HR83"/>
<dbReference type="SMART" id="SM00342">
    <property type="entry name" value="HTH_ARAC"/>
    <property type="match status" value="1"/>
</dbReference>
<dbReference type="PANTHER" id="PTHR43280:SF32">
    <property type="entry name" value="TRANSCRIPTIONAL REGULATORY PROTEIN"/>
    <property type="match status" value="1"/>
</dbReference>
<organism evidence="5 6">
    <name type="scientific">Coprobacter secundus subsp. similis</name>
    <dbReference type="NCBI Taxonomy" id="2751153"/>
    <lineage>
        <taxon>Bacteria</taxon>
        <taxon>Pseudomonadati</taxon>
        <taxon>Bacteroidota</taxon>
        <taxon>Bacteroidia</taxon>
        <taxon>Bacteroidales</taxon>
        <taxon>Barnesiellaceae</taxon>
        <taxon>Coprobacter</taxon>
    </lineage>
</organism>
<reference evidence="6" key="1">
    <citation type="submission" date="2020-07" db="EMBL/GenBank/DDBJ databases">
        <title>Complete genome sequencing of Coprobacter sp. strain 2CBH44.</title>
        <authorList>
            <person name="Sakamoto M."/>
            <person name="Murakami T."/>
            <person name="Mori H."/>
        </authorList>
    </citation>
    <scope>NUCLEOTIDE SEQUENCE [LARGE SCALE GENOMIC DNA]</scope>
    <source>
        <strain evidence="6">2CBH44</strain>
    </source>
</reference>
<accession>A0A7G1HR83</accession>
<evidence type="ECO:0000256" key="3">
    <source>
        <dbReference type="ARBA" id="ARBA00023163"/>
    </source>
</evidence>
<dbReference type="GO" id="GO:0043565">
    <property type="term" value="F:sequence-specific DNA binding"/>
    <property type="evidence" value="ECO:0007669"/>
    <property type="project" value="InterPro"/>
</dbReference>
<evidence type="ECO:0000313" key="6">
    <source>
        <dbReference type="Proteomes" id="UP000594042"/>
    </source>
</evidence>
<keyword evidence="3" id="KW-0804">Transcription</keyword>
<dbReference type="PROSITE" id="PS01124">
    <property type="entry name" value="HTH_ARAC_FAMILY_2"/>
    <property type="match status" value="1"/>
</dbReference>
<sequence>MITSTYPNESSGTTDWRKSVGRAIKTDGCVFLFCTGGRASVSVNMQKMIFRQGNMAVLTPDVWFSVSEVSSGFSSRYVALSETMIEAAYYKITSASMWDYLHHVPILRLSPQQRSLVMGWMEQMDWILAKFTDPDRITLLNNNVYNLFFAIDKELDKALKNKTMTRKDRAWDITCRFWSLLTKHSFRERAVKFYSNALHITPDYLNKVCHRAYGMSPKALIEQQLLVEIKSYLTDTRLPVSEIAERLNFEDTSYMCRFFRCKIGCSPLEFRNGNAVPKIRE</sequence>
<evidence type="ECO:0000313" key="5">
    <source>
        <dbReference type="EMBL" id="BCI62199.1"/>
    </source>
</evidence>
<dbReference type="EMBL" id="AP023322">
    <property type="protein sequence ID" value="BCI62199.1"/>
    <property type="molecule type" value="Genomic_DNA"/>
</dbReference>
<evidence type="ECO:0000256" key="1">
    <source>
        <dbReference type="ARBA" id="ARBA00023015"/>
    </source>
</evidence>
<dbReference type="PANTHER" id="PTHR43280">
    <property type="entry name" value="ARAC-FAMILY TRANSCRIPTIONAL REGULATOR"/>
    <property type="match status" value="1"/>
</dbReference>
<gene>
    <name evidence="5" type="ORF">Cop2CBH44_05520</name>
</gene>
<keyword evidence="1" id="KW-0805">Transcription regulation</keyword>
<dbReference type="Proteomes" id="UP000594042">
    <property type="component" value="Chromosome"/>
</dbReference>
<keyword evidence="2" id="KW-0238">DNA-binding</keyword>
<name>A0A7G1HR83_9BACT</name>
<proteinExistence type="predicted"/>
<dbReference type="SUPFAM" id="SSF46689">
    <property type="entry name" value="Homeodomain-like"/>
    <property type="match status" value="1"/>
</dbReference>
<dbReference type="GO" id="GO:0003700">
    <property type="term" value="F:DNA-binding transcription factor activity"/>
    <property type="evidence" value="ECO:0007669"/>
    <property type="project" value="InterPro"/>
</dbReference>
<feature type="domain" description="HTH araC/xylS-type" evidence="4">
    <location>
        <begin position="175"/>
        <end position="273"/>
    </location>
</feature>
<evidence type="ECO:0000256" key="2">
    <source>
        <dbReference type="ARBA" id="ARBA00023125"/>
    </source>
</evidence>
<evidence type="ECO:0000259" key="4">
    <source>
        <dbReference type="PROSITE" id="PS01124"/>
    </source>
</evidence>